<keyword evidence="4" id="KW-0963">Cytoplasm</keyword>
<organism evidence="18 19">
    <name type="scientific">Prorocentrum cordatum</name>
    <dbReference type="NCBI Taxonomy" id="2364126"/>
    <lineage>
        <taxon>Eukaryota</taxon>
        <taxon>Sar</taxon>
        <taxon>Alveolata</taxon>
        <taxon>Dinophyceae</taxon>
        <taxon>Prorocentrales</taxon>
        <taxon>Prorocentraceae</taxon>
        <taxon>Prorocentrum</taxon>
    </lineage>
</organism>
<evidence type="ECO:0000256" key="11">
    <source>
        <dbReference type="ARBA" id="ARBA00037426"/>
    </source>
</evidence>
<evidence type="ECO:0000256" key="4">
    <source>
        <dbReference type="ARBA" id="ARBA00022490"/>
    </source>
</evidence>
<feature type="domain" description="Tubulin/FtsZ 2-layer sandwich" evidence="17">
    <location>
        <begin position="2215"/>
        <end position="2392"/>
    </location>
</feature>
<protein>
    <recommendedName>
        <fullName evidence="12">2-oxoglutarate dehydrogenase, mitochondrial</fullName>
    </recommendedName>
    <alternativeName>
        <fullName evidence="13">2-oxoglutarate dehydrogenase complex component E1</fullName>
    </alternativeName>
</protein>
<keyword evidence="9" id="KW-0786">Thiamine pyrophosphate</keyword>
<dbReference type="SMART" id="SM00864">
    <property type="entry name" value="Tubulin"/>
    <property type="match status" value="1"/>
</dbReference>
<evidence type="ECO:0000256" key="9">
    <source>
        <dbReference type="ARBA" id="ARBA00023052"/>
    </source>
</evidence>
<feature type="region of interest" description="Disordered" evidence="15">
    <location>
        <begin position="1050"/>
        <end position="1087"/>
    </location>
</feature>
<dbReference type="Pfam" id="PF00676">
    <property type="entry name" value="E1_dh"/>
    <property type="match status" value="1"/>
</dbReference>
<comment type="function">
    <text evidence="11">The 2-oxoglutarate dehydrogenase complex catalyzes the overall conversion of 2-oxoglutarate to succinyl-CoA and CO(2). It contains multiple copies of three enzymatic components: 2-oxoglutarate dehydrogenase (E1), dihydrolipoamide succinyltransferase (E2) and lipoamide dehydrogenase (E3).</text>
</comment>
<dbReference type="InterPro" id="IPR032106">
    <property type="entry name" value="2-oxogl_dehyd_N"/>
</dbReference>
<comment type="catalytic activity">
    <reaction evidence="14">
        <text>GTP + H2O = GDP + phosphate + H(+)</text>
        <dbReference type="Rhea" id="RHEA:19669"/>
        <dbReference type="ChEBI" id="CHEBI:15377"/>
        <dbReference type="ChEBI" id="CHEBI:15378"/>
        <dbReference type="ChEBI" id="CHEBI:37565"/>
        <dbReference type="ChEBI" id="CHEBI:43474"/>
        <dbReference type="ChEBI" id="CHEBI:58189"/>
    </reaction>
    <physiologicalReaction direction="left-to-right" evidence="14">
        <dbReference type="Rhea" id="RHEA:19670"/>
    </physiologicalReaction>
</comment>
<dbReference type="SUPFAM" id="SSF56219">
    <property type="entry name" value="DNase I-like"/>
    <property type="match status" value="1"/>
</dbReference>
<dbReference type="InterPro" id="IPR000217">
    <property type="entry name" value="Tubulin"/>
</dbReference>
<keyword evidence="19" id="KW-1185">Reference proteome</keyword>
<evidence type="ECO:0000256" key="10">
    <source>
        <dbReference type="ARBA" id="ARBA00023134"/>
    </source>
</evidence>
<name>A0ABN9SUZ5_9DINO</name>
<dbReference type="PRINTS" id="PR01162">
    <property type="entry name" value="ALPHATUBULIN"/>
</dbReference>
<dbReference type="CDD" id="cd02016">
    <property type="entry name" value="TPP_E1_OGDC_like"/>
    <property type="match status" value="1"/>
</dbReference>
<dbReference type="InterPro" id="IPR036691">
    <property type="entry name" value="Endo/exonu/phosph_ase_sf"/>
</dbReference>
<evidence type="ECO:0000256" key="3">
    <source>
        <dbReference type="ARBA" id="ARBA00009636"/>
    </source>
</evidence>
<evidence type="ECO:0000256" key="13">
    <source>
        <dbReference type="ARBA" id="ARBA00042984"/>
    </source>
</evidence>
<proteinExistence type="inferred from homology"/>
<dbReference type="Gene3D" id="3.30.1330.20">
    <property type="entry name" value="Tubulin/FtsZ, C-terminal domain"/>
    <property type="match status" value="1"/>
</dbReference>
<dbReference type="PANTHER" id="PTHR23152">
    <property type="entry name" value="2-OXOGLUTARATE DEHYDROGENASE"/>
    <property type="match status" value="1"/>
</dbReference>
<keyword evidence="8" id="KW-0560">Oxidoreductase</keyword>
<dbReference type="PRINTS" id="PR01161">
    <property type="entry name" value="TUBULIN"/>
</dbReference>
<feature type="region of interest" description="Disordered" evidence="15">
    <location>
        <begin position="3297"/>
        <end position="3362"/>
    </location>
</feature>
<comment type="cofactor">
    <cofactor evidence="1">
        <name>thiamine diphosphate</name>
        <dbReference type="ChEBI" id="CHEBI:58937"/>
    </cofactor>
</comment>
<accession>A0ABN9SUZ5</accession>
<keyword evidence="7" id="KW-0378">Hydrolase</keyword>
<dbReference type="SUPFAM" id="SSF55307">
    <property type="entry name" value="Tubulin C-terminal domain-like"/>
    <property type="match status" value="1"/>
</dbReference>
<dbReference type="InterPro" id="IPR037103">
    <property type="entry name" value="Tubulin/FtsZ-like_C"/>
</dbReference>
<evidence type="ECO:0000256" key="1">
    <source>
        <dbReference type="ARBA" id="ARBA00001964"/>
    </source>
</evidence>
<dbReference type="InterPro" id="IPR000477">
    <property type="entry name" value="RT_dom"/>
</dbReference>
<reference evidence="18" key="1">
    <citation type="submission" date="2023-10" db="EMBL/GenBank/DDBJ databases">
        <authorList>
            <person name="Chen Y."/>
            <person name="Shah S."/>
            <person name="Dougan E. K."/>
            <person name="Thang M."/>
            <person name="Chan C."/>
        </authorList>
    </citation>
    <scope>NUCLEOTIDE SEQUENCE [LARGE SCALE GENOMIC DNA]</scope>
</reference>
<dbReference type="SUPFAM" id="SSF52490">
    <property type="entry name" value="Tubulin nucleotide-binding domain-like"/>
    <property type="match status" value="2"/>
</dbReference>
<evidence type="ECO:0000259" key="17">
    <source>
        <dbReference type="SMART" id="SM00865"/>
    </source>
</evidence>
<dbReference type="PROSITE" id="PS00227">
    <property type="entry name" value="TUBULIN"/>
    <property type="match status" value="1"/>
</dbReference>
<dbReference type="Pfam" id="PF00078">
    <property type="entry name" value="RVT_1"/>
    <property type="match status" value="2"/>
</dbReference>
<evidence type="ECO:0000256" key="5">
    <source>
        <dbReference type="ARBA" id="ARBA00022701"/>
    </source>
</evidence>
<dbReference type="InterPro" id="IPR002452">
    <property type="entry name" value="Alpha_tubulin"/>
</dbReference>
<dbReference type="InterPro" id="IPR011603">
    <property type="entry name" value="2oxoglutarate_DH_E1"/>
</dbReference>
<dbReference type="Gene3D" id="1.10.287.1150">
    <property type="entry name" value="TPP helical domain"/>
    <property type="match status" value="1"/>
</dbReference>
<keyword evidence="6" id="KW-0547">Nucleotide-binding</keyword>
<comment type="caution">
    <text evidence="18">The sequence shown here is derived from an EMBL/GenBank/DDBJ whole genome shotgun (WGS) entry which is preliminary data.</text>
</comment>
<dbReference type="Gene3D" id="3.40.50.970">
    <property type="match status" value="1"/>
</dbReference>
<dbReference type="InterPro" id="IPR018316">
    <property type="entry name" value="Tubulin/FtsZ_2-layer-sand-dom"/>
</dbReference>
<evidence type="ECO:0000256" key="7">
    <source>
        <dbReference type="ARBA" id="ARBA00022801"/>
    </source>
</evidence>
<dbReference type="InterPro" id="IPR001017">
    <property type="entry name" value="DH_E1"/>
</dbReference>
<evidence type="ECO:0000256" key="14">
    <source>
        <dbReference type="ARBA" id="ARBA00049117"/>
    </source>
</evidence>
<dbReference type="InterPro" id="IPR017975">
    <property type="entry name" value="Tubulin_CS"/>
</dbReference>
<evidence type="ECO:0000256" key="2">
    <source>
        <dbReference type="ARBA" id="ARBA00006936"/>
    </source>
</evidence>
<evidence type="ECO:0000256" key="8">
    <source>
        <dbReference type="ARBA" id="ARBA00023002"/>
    </source>
</evidence>
<feature type="region of interest" description="Disordered" evidence="15">
    <location>
        <begin position="1346"/>
        <end position="1373"/>
    </location>
</feature>
<dbReference type="SMART" id="SM00865">
    <property type="entry name" value="Tubulin_C"/>
    <property type="match status" value="1"/>
</dbReference>
<dbReference type="InterPro" id="IPR029061">
    <property type="entry name" value="THDP-binding"/>
</dbReference>
<keyword evidence="10" id="KW-0342">GTP-binding</keyword>
<evidence type="ECO:0000259" key="16">
    <source>
        <dbReference type="SMART" id="SM00864"/>
    </source>
</evidence>
<gene>
    <name evidence="18" type="ORF">PCOR1329_LOCUS32850</name>
</gene>
<evidence type="ECO:0000256" key="12">
    <source>
        <dbReference type="ARBA" id="ARBA00040267"/>
    </source>
</evidence>
<dbReference type="InterPro" id="IPR008280">
    <property type="entry name" value="Tub_FtsZ_C"/>
</dbReference>
<dbReference type="Proteomes" id="UP001189429">
    <property type="component" value="Unassembled WGS sequence"/>
</dbReference>
<dbReference type="EMBL" id="CAUYUJ010013503">
    <property type="protein sequence ID" value="CAK0836338.1"/>
    <property type="molecule type" value="Genomic_DNA"/>
</dbReference>
<dbReference type="InterPro" id="IPR036525">
    <property type="entry name" value="Tubulin/FtsZ_GTPase_sf"/>
</dbReference>
<dbReference type="Gene3D" id="3.60.10.10">
    <property type="entry name" value="Endonuclease/exonuclease/phosphatase"/>
    <property type="match status" value="1"/>
</dbReference>
<comment type="similarity">
    <text evidence="3">Belongs to the tubulin family.</text>
</comment>
<dbReference type="Gene3D" id="3.40.50.1440">
    <property type="entry name" value="Tubulin/FtsZ, GTPase domain"/>
    <property type="match status" value="2"/>
</dbReference>
<dbReference type="PANTHER" id="PTHR23152:SF4">
    <property type="entry name" value="2-OXOADIPATE DEHYDROGENASE COMPLEX COMPONENT E1"/>
    <property type="match status" value="1"/>
</dbReference>
<dbReference type="SUPFAM" id="SSF52518">
    <property type="entry name" value="Thiamin diphosphate-binding fold (THDP-binding)"/>
    <property type="match status" value="1"/>
</dbReference>
<evidence type="ECO:0000256" key="15">
    <source>
        <dbReference type="SAM" id="MobiDB-lite"/>
    </source>
</evidence>
<dbReference type="Pfam" id="PF00091">
    <property type="entry name" value="Tubulin"/>
    <property type="match status" value="1"/>
</dbReference>
<evidence type="ECO:0000313" key="19">
    <source>
        <dbReference type="Proteomes" id="UP001189429"/>
    </source>
</evidence>
<feature type="region of interest" description="Disordered" evidence="15">
    <location>
        <begin position="3483"/>
        <end position="3511"/>
    </location>
</feature>
<dbReference type="InterPro" id="IPR003008">
    <property type="entry name" value="Tubulin_FtsZ_GTPase"/>
</dbReference>
<evidence type="ECO:0000256" key="6">
    <source>
        <dbReference type="ARBA" id="ARBA00022741"/>
    </source>
</evidence>
<feature type="domain" description="Tubulin/FtsZ GTPase" evidence="16">
    <location>
        <begin position="685"/>
        <end position="858"/>
    </location>
</feature>
<evidence type="ECO:0000313" key="18">
    <source>
        <dbReference type="EMBL" id="CAK0836338.1"/>
    </source>
</evidence>
<dbReference type="Pfam" id="PF16078">
    <property type="entry name" value="2-oxogl_dehyd_N"/>
    <property type="match status" value="1"/>
</dbReference>
<keyword evidence="5" id="KW-0493">Microtubule</keyword>
<sequence>MHSVSRRATGAAVRAAAARHRRPYYHDAVASGPNALYLENIYTQWKADPSKLDPKWSEYFAGLEGGGAAAPPASGSDMRAASLGAQLTAPREGGSALLGYKHRHAGGAVNTGAGIQGLIRAYQVQGHKAANVDPLGLHQWRIWEKSMYPRSQSPVVSIPELDPKFHGFTEADMDKPAGVSFGGLPSDAPLKDVVATLNQTYCGSVGIEYMHIGDYQVLDWIRMRVESPDFIPKDKAKLMKVYKQLCEVDTFEQFLNNKYKTTKRFGVDGAEASIAGINAALEKAAELGANQCVIGMPHRGRLNVLTNVVAKPLVQMFAEFKGTHYDFDKLLEESQENDWLYAGDVKYHLGTSNVRTFENGKSMTVTLEANPSHLETVNTVTLGRTRAKQYYLGNTEDSRKRVLPVLLHGDASFAGQGVVYETMQLAHVAEFDVGGTIHVIVNNQVGFTTDPVDDRSTMYSSDLGKAFNIPILHVNADDPVGVVSAFELAAEWRQAWGTDVIVDVIGYRRYGHNETDAPEYTQPVLYKTISKHPRSEAVYSSKLTASAIAAQAEIDAVKDALWKKHEEAFEAADKFQETDASWVATKWEGFARPTDPSTRDPTGADIELLRKIGARLCEVPEGFKLHPGLKRQLAKKKQDIDQGVAIDWATAEAMAFGTLLLEGNHVRLTGQMPSDKMIGGGDDAFNTFFSETGAGKHVPRCVMVDLEPTVVDEVRTGTYRQLFHPEQLISGKEDAANNFARGHYTIGKEIVDLVLDRIRKLADNCTGLQGFMIYNAVGGGTGSGLGCLMLERLSVDYGKKTKCSFTVWACPQVATAVVEPYNTVLCVHSLLVEGQDAADEELDDWLPPVVATPQRSVGTVDSWLPLRREERGSVRCCRRNPRDGLDTWVCKLCDETVTAPKGASRYLGIKKSVRFAEIVLQRRRHLQRWHQGEDWSMAGSLKKPARLPPRVRRKVPLTQQEFHEMRSNAAKKRHAKRKIDEAAEALTARADAGSFTAAEKERNKVKCRAMVKAVWGPGQDVADRRGPEYSTWLAARCGLHKVDRPETVMRKTVRKRQKHKDKEVLETGTRPIGEEAEGQQETAGQLGRSEELETLGVLLGTINVASWSKHGLAAFQAAGAHGADVLFVQEHKLTRQRMRTAQRLAARRSWHLVEGTVLDDTQGNNGRDWHNYGGLACATRGTWRAERLWQKREIGGEVAVFRVRSGRQMLHVGVVHLRRNNPVQARRGLLLGLRECFARLGGAAVLGGDWNVEASEGILGVLTGDGQWQPAVPQSSTMAGGSDARNDDFLVQGVVVGEAVAHCDQIADHRLVTMGLKVWAEEEAEGWAWRRAARYGVSTRPRANMGDEDDGWLASARPPRSQGEHKVLTEGTGYKGDRHLVHWQRPESQEAGSVQARRERQLRELIAVSEAVQERRGPRARDGATQALSRKRAYLRRKLGLPRAVGPDDAQDLHRKLREAVEVSRDERIKVWHESIREDNLRKRTYKWIRTPAQSCGAAVYDATEQRQYSGQAAVEKLRTAAGQDQWLASELLLLPDLAYDDLVDLCLGFEAGGWPPSLKRWRQTHIPKESDSIPKVDRMRPIAIASTVVRMWRKHRAEQIAEFLEPAFEADQAGGLRQRTLEGLLEGTLTEVEQTMVANRIAGTPAYDLLSEDDKQRVDSKKGALYGSSWDFESAFDRTDPVIVGRIWEECGVPHGIVDGIVDIRCNQERWIESAGLVASEPIAVSRSLPQGDPASMLGMATVLMPPTCRMKRRVATATCCVYADDRTACTRSLEDTQEVERHWGELEQLAALRTHLGKTQGFVVSADVRDAGEDRGADRGARSSFKVLGVDFSFDERELTPREMGELKAGIERLQRIAKPPLGWRARRRAVATAAVPLMARGLVAALPQEAQLMEVRREVRRAVCGRRWPSASVELLHLLAVGHYGDLRYHLADRRWAFHQARGRGQGTEEELAWQRLVEVADSCGPTRCLQRHLEAMGFHRGTCAGDWKHGEGHLRIDDRRGRAAHVLREAWRQERWGAFKARGATRRGGRLAVEEGVAFDERAFHVATEVLQSGALGSHALAVLAGAMWSDASLDVAMGREPRPCSDCPSGEVPDVVHHWWRCDRWAGRRRGIATPRSALARRMGWPEVALQGADARRAWRKQLEYMAGVRQSLVEASFAGLVFPMYDNEALCDLCRRNLDIERPTYTNLNRLLAQIISSLTSSLRFDGALNVDVAEFQTNLVPYPRVHFVLSSYAPVISAEKACHEQLSVAEITMSVFEPASMFVKCDPRHGKYMACCVILAALPPPTVPAVPRETPTSEPGYSKKLSSIRGAANGRQYWHWLSSESAECSETALPDETAATTLHDAVAPSAHWIWGGDWNSHFGKDAVSWGWVGGRVLETPTAASSYHVQEWAQPAGLHHVDSFLPFRAGKRGTWLDRRNRKYYENDYFLSSIAPGFRRWRKAATFAASFGDHFGKVVALALPGRVRARECRRRAVSDAPLGKCRSGFDGALRERRPLRVDLLRGPSHSAQAARRVFAEAAARQFANPTPSSSAAAPAPSLTSWASLSNALRFAAEEAVGRQPRRNVLPILASRQKEEGADKAALKAKWGSIRREPDGDRALALRAEHKRMKAAARRKERWWRREFIDELCGDLQRAVGDRDSRRFYAGLRELGVFSRDTGLLEDDCFTAEQAAQHFRSIGGEPNLPSTHGQVLQEVPGHPPDVGLDAPPLNDEIQSAIDAMRGSAAGDDEITIDVIRAGGPPVFLQTRSLVRRFWSQPGQQWEPGVARGVVTMLWKRKGSRDDLDNYRGICLLSINFRILARVVARRLSGWAEQKRLYVAEQCGFRTYRSTRGAILVCRVMFEEAVRPGSNFEEDVLTLLLVSVKKAYPNVPRALCWGVLKKLGVPAGLWQLLQGLHETTQYVVRTKRGDSAPYFLQRGLREGCPSSCVVCNVFHNAALQTLKKQLGSVSIRARTALEKPLPRPRGKAPLPEGLQDFLFQLLAFAGDTSVPSALSNAAEVERAVTVVLRGHGEHVRPGKTERIMAAPAGLDGPLPEGYYRSIRLLGAWIDSDGGSRKDTEERIKKAAALWHKIRPQLPRMRLSRRLLAQVVQSTVVACLLYGCEVRTCTAQGYKRMQVFVNKIIRWLTWTPETGGMRQMEGKLPMTDLRLQLGLLTVKECVMRRQYAYLGHVARYPADRLERLALGAWLGSFKGRALGLRDFYWQRVREVMRRSGLPEREWPDAWMEFARSGGPRGAPWRAACGRAVADRKEEADRDTWARRRADDVQCPYCSRQVANLPRHLRECDRAPLRRLQGKQPPPRAAAPRTRVRLRGKQRADRPLRIRLPVAKRTLKPKARPKSRAQSKRTPRPPARALDALSRQGGWKCPYGQQMVGSPTHRYLCAAAPCAVWHSHVESKQRKKFPDESARASWTCKCSLCGMFFPSVKSGKSERAILMEGIISVLTAHERVLGDLLDRSSFVVVVKDAGLKGGIETVRGSWRKQDPRRKKANDGAMGQDSGSGPHPLGSQRALIHRLLFEMLLKEVSVDNAEAREAVGKISKLAKEVVDGIIFRMKPRRDKPAEGKPWVWAFLMSDEVPAEYHGALRIVKSIKCEKLFVASQRSQGGPAVKWLLDLRNGSTDARPMRQRVG</sequence>
<feature type="compositionally biased region" description="Basic residues" evidence="15">
    <location>
        <begin position="3338"/>
        <end position="3356"/>
    </location>
</feature>
<dbReference type="Pfam" id="PF03953">
    <property type="entry name" value="Tubulin_C"/>
    <property type="match status" value="1"/>
</dbReference>
<comment type="similarity">
    <text evidence="2">Belongs to the alpha-ketoglutarate dehydrogenase family.</text>
</comment>